<evidence type="ECO:0000313" key="3">
    <source>
        <dbReference type="Proteomes" id="UP000233467"/>
    </source>
</evidence>
<comment type="caution">
    <text evidence="2">The sequence shown here is derived from an EMBL/GenBank/DDBJ whole genome shotgun (WGS) entry which is preliminary data.</text>
</comment>
<organism evidence="2 3">
    <name type="scientific">Aeromonas sobria</name>
    <dbReference type="NCBI Taxonomy" id="646"/>
    <lineage>
        <taxon>Bacteria</taxon>
        <taxon>Pseudomonadati</taxon>
        <taxon>Pseudomonadota</taxon>
        <taxon>Gammaproteobacteria</taxon>
        <taxon>Aeromonadales</taxon>
        <taxon>Aeromonadaceae</taxon>
        <taxon>Aeromonas</taxon>
    </lineage>
</organism>
<reference evidence="2 3" key="1">
    <citation type="journal article" date="2017" name="Front. Microbiol.">
        <title>Strong Genomic and Phenotypic Heterogeneity in the Aeromonas sobria Species Complex.</title>
        <authorList>
            <person name="Gauthier J."/>
            <person name="Vincent A.T."/>
            <person name="Charette S.J."/>
            <person name="Derome N."/>
        </authorList>
    </citation>
    <scope>NUCLEOTIDE SEQUENCE [LARGE SCALE GENOMIC DNA]</scope>
    <source>
        <strain evidence="2 3">TM18</strain>
    </source>
</reference>
<dbReference type="Proteomes" id="UP000233467">
    <property type="component" value="Unassembled WGS sequence"/>
</dbReference>
<proteinExistence type="predicted"/>
<accession>A0A2N3IZC0</accession>
<gene>
    <name evidence="2" type="ORF">CJP16_10570</name>
</gene>
<dbReference type="RefSeq" id="WP_101324658.1">
    <property type="nucleotide sequence ID" value="NZ_NQMM01000028.1"/>
</dbReference>
<dbReference type="AlphaFoldDB" id="A0A2N3IZC0"/>
<keyword evidence="3" id="KW-1185">Reference proteome</keyword>
<name>A0A2N3IZC0_AERSO</name>
<feature type="region of interest" description="Disordered" evidence="1">
    <location>
        <begin position="1"/>
        <end position="26"/>
    </location>
</feature>
<dbReference type="EMBL" id="NQMM01000028">
    <property type="protein sequence ID" value="PKQ78365.1"/>
    <property type="molecule type" value="Genomic_DNA"/>
</dbReference>
<protein>
    <submittedName>
        <fullName evidence="2">Uncharacterized protein</fullName>
    </submittedName>
</protein>
<evidence type="ECO:0000313" key="2">
    <source>
        <dbReference type="EMBL" id="PKQ78365.1"/>
    </source>
</evidence>
<feature type="compositionally biased region" description="Basic residues" evidence="1">
    <location>
        <begin position="1"/>
        <end position="16"/>
    </location>
</feature>
<sequence length="81" mass="9255">MTIKNRRMANFKKTPHRGGSTIKQDVPGRIDPVEYAKAQRFFAESGVNLAIVPGFDPVLLLEPENEYNKDYHEQLKRLGVI</sequence>
<evidence type="ECO:0000256" key="1">
    <source>
        <dbReference type="SAM" id="MobiDB-lite"/>
    </source>
</evidence>